<dbReference type="FunFam" id="3.40.50.720:FF:000041">
    <property type="entry name" value="D-3-phosphoglycerate dehydrogenase"/>
    <property type="match status" value="1"/>
</dbReference>
<organism evidence="7 8">
    <name type="scientific">Providencia heimbachae ATCC 35613</name>
    <dbReference type="NCBI Taxonomy" id="1354272"/>
    <lineage>
        <taxon>Bacteria</taxon>
        <taxon>Pseudomonadati</taxon>
        <taxon>Pseudomonadota</taxon>
        <taxon>Gammaproteobacteria</taxon>
        <taxon>Enterobacterales</taxon>
        <taxon>Morganellaceae</taxon>
        <taxon>Providencia</taxon>
    </lineage>
</organism>
<dbReference type="GO" id="GO:0006564">
    <property type="term" value="P:L-serine biosynthetic process"/>
    <property type="evidence" value="ECO:0007669"/>
    <property type="project" value="UniProtKB-ARBA"/>
</dbReference>
<comment type="similarity">
    <text evidence="1 4">Belongs to the D-isomer specific 2-hydroxyacid dehydrogenase family.</text>
</comment>
<dbReference type="EC" id="1.1.1.81" evidence="7"/>
<dbReference type="Gene3D" id="3.40.50.720">
    <property type="entry name" value="NAD(P)-binding Rossmann-like Domain"/>
    <property type="match status" value="2"/>
</dbReference>
<dbReference type="InterPro" id="IPR006140">
    <property type="entry name" value="D-isomer_DH_NAD-bd"/>
</dbReference>
<evidence type="ECO:0000259" key="5">
    <source>
        <dbReference type="Pfam" id="PF00389"/>
    </source>
</evidence>
<dbReference type="SUPFAM" id="SSF52283">
    <property type="entry name" value="Formate/glycerate dehydrogenase catalytic domain-like"/>
    <property type="match status" value="1"/>
</dbReference>
<dbReference type="CDD" id="cd12162">
    <property type="entry name" value="2-Hacid_dh_4"/>
    <property type="match status" value="1"/>
</dbReference>
<evidence type="ECO:0000256" key="4">
    <source>
        <dbReference type="RuleBase" id="RU003719"/>
    </source>
</evidence>
<comment type="caution">
    <text evidence="7">The sequence shown here is derived from an EMBL/GenBank/DDBJ whole genome shotgun (WGS) entry which is preliminary data.</text>
</comment>
<proteinExistence type="inferred from homology"/>
<dbReference type="SUPFAM" id="SSF51735">
    <property type="entry name" value="NAD(P)-binding Rossmann-fold domains"/>
    <property type="match status" value="1"/>
</dbReference>
<dbReference type="OrthoDB" id="9805416at2"/>
<dbReference type="InterPro" id="IPR036291">
    <property type="entry name" value="NAD(P)-bd_dom_sf"/>
</dbReference>
<dbReference type="PATRIC" id="fig|1354272.4.peg.1733"/>
<dbReference type="EC" id="1.1.1.-" evidence="7"/>
<name>A0A1B7JVZ4_9GAMM</name>
<dbReference type="PROSITE" id="PS00671">
    <property type="entry name" value="D_2_HYDROXYACID_DH_3"/>
    <property type="match status" value="1"/>
</dbReference>
<keyword evidence="7" id="KW-0670">Pyruvate</keyword>
<dbReference type="InterPro" id="IPR050418">
    <property type="entry name" value="D-iso_2-hydroxyacid_DH_PdxB"/>
</dbReference>
<dbReference type="PROSITE" id="PS00670">
    <property type="entry name" value="D_2_HYDROXYACID_DH_2"/>
    <property type="match status" value="1"/>
</dbReference>
<dbReference type="AlphaFoldDB" id="A0A1B7JVZ4"/>
<accession>A0A1B7JVZ4</accession>
<sequence length="319" mass="35515">MSIKIVFLDYDTFPDGIKIKKIKQDYELIFYNRTTSEEIIERVKDADVIITNKVKVSKEVVSSAKKLKFISVAATGTDVIDIKACNDNNIAVSNIRNYAINTVPEHTFSLILALRRNLICYSQSVENGRWQEANQFCYFDYPINNLSGSTLGIIGDGVLGKAVADIAKAFGMKVLFSTYKGTNNMGPLYTPFEDVIIQSDIISIHCPLLNSTKNLINYDEFSKMKPSSILINTARGGIVNEEALYDALINKKIQGAGFDVCTEEPPIANSHIMKLTKLPNFILTPHISWASFESIQLLSDMMMDNIDAFLSGSPQNLVN</sequence>
<dbReference type="GO" id="GO:0047545">
    <property type="term" value="F:(S)-2-hydroxyglutarate dehydrogenase activity"/>
    <property type="evidence" value="ECO:0007669"/>
    <property type="project" value="UniProtKB-ARBA"/>
</dbReference>
<dbReference type="RefSeq" id="WP_068908425.1">
    <property type="nucleotide sequence ID" value="NZ_LXEW01000025.1"/>
</dbReference>
<dbReference type="GO" id="GO:0016618">
    <property type="term" value="F:hydroxypyruvate reductase [NAD(P)H] activity"/>
    <property type="evidence" value="ECO:0007669"/>
    <property type="project" value="UniProtKB-EC"/>
</dbReference>
<evidence type="ECO:0000313" key="8">
    <source>
        <dbReference type="Proteomes" id="UP000078224"/>
    </source>
</evidence>
<keyword evidence="2 4" id="KW-0560">Oxidoreductase</keyword>
<dbReference type="Pfam" id="PF00389">
    <property type="entry name" value="2-Hacid_dh"/>
    <property type="match status" value="1"/>
</dbReference>
<evidence type="ECO:0000256" key="3">
    <source>
        <dbReference type="ARBA" id="ARBA00023027"/>
    </source>
</evidence>
<dbReference type="EMBL" id="LXEW01000025">
    <property type="protein sequence ID" value="OAT52089.1"/>
    <property type="molecule type" value="Genomic_DNA"/>
</dbReference>
<dbReference type="InterPro" id="IPR006139">
    <property type="entry name" value="D-isomer_2_OHA_DH_cat_dom"/>
</dbReference>
<dbReference type="Proteomes" id="UP000078224">
    <property type="component" value="Unassembled WGS sequence"/>
</dbReference>
<evidence type="ECO:0000256" key="2">
    <source>
        <dbReference type="ARBA" id="ARBA00023002"/>
    </source>
</evidence>
<dbReference type="PANTHER" id="PTHR43761">
    <property type="entry name" value="D-ISOMER SPECIFIC 2-HYDROXYACID DEHYDROGENASE FAMILY PROTEIN (AFU_ORTHOLOGUE AFUA_1G13630)"/>
    <property type="match status" value="1"/>
</dbReference>
<evidence type="ECO:0000256" key="1">
    <source>
        <dbReference type="ARBA" id="ARBA00005854"/>
    </source>
</evidence>
<feature type="domain" description="D-isomer specific 2-hydroxyacid dehydrogenase catalytic" evidence="5">
    <location>
        <begin position="21"/>
        <end position="319"/>
    </location>
</feature>
<dbReference type="InterPro" id="IPR029753">
    <property type="entry name" value="D-isomer_DH_CS"/>
</dbReference>
<dbReference type="Pfam" id="PF02826">
    <property type="entry name" value="2-Hacid_dh_C"/>
    <property type="match status" value="1"/>
</dbReference>
<dbReference type="GO" id="GO:0051287">
    <property type="term" value="F:NAD binding"/>
    <property type="evidence" value="ECO:0007669"/>
    <property type="project" value="InterPro"/>
</dbReference>
<keyword evidence="3" id="KW-0520">NAD</keyword>
<keyword evidence="8" id="KW-1185">Reference proteome</keyword>
<evidence type="ECO:0000259" key="6">
    <source>
        <dbReference type="Pfam" id="PF02826"/>
    </source>
</evidence>
<reference evidence="7 8" key="1">
    <citation type="submission" date="2016-04" db="EMBL/GenBank/DDBJ databases">
        <title>ATOL: Assembling a taxonomically balanced genome-scale reconstruction of the evolutionary history of the Enterobacteriaceae.</title>
        <authorList>
            <person name="Plunkett G.III."/>
            <person name="Neeno-Eckwall E.C."/>
            <person name="Glasner J.D."/>
            <person name="Perna N.T."/>
        </authorList>
    </citation>
    <scope>NUCLEOTIDE SEQUENCE [LARGE SCALE GENOMIC DNA]</scope>
    <source>
        <strain evidence="7 8">ATCC 35613</strain>
    </source>
</reference>
<gene>
    <name evidence="7" type="ORF">M998_1704</name>
</gene>
<feature type="domain" description="D-isomer specific 2-hydroxyacid dehydrogenase NAD-binding" evidence="6">
    <location>
        <begin position="108"/>
        <end position="288"/>
    </location>
</feature>
<protein>
    <submittedName>
        <fullName evidence="7">Hydroxypyruvate reductase</fullName>
        <ecNumber evidence="7">1.1.1.-</ecNumber>
        <ecNumber evidence="7">1.1.1.81</ecNumber>
    </submittedName>
</protein>
<dbReference type="GO" id="GO:0004617">
    <property type="term" value="F:phosphoglycerate dehydrogenase activity"/>
    <property type="evidence" value="ECO:0007669"/>
    <property type="project" value="UniProtKB-ARBA"/>
</dbReference>
<dbReference type="PANTHER" id="PTHR43761:SF1">
    <property type="entry name" value="D-ISOMER SPECIFIC 2-HYDROXYACID DEHYDROGENASE CATALYTIC DOMAIN-CONTAINING PROTEIN-RELATED"/>
    <property type="match status" value="1"/>
</dbReference>
<evidence type="ECO:0000313" key="7">
    <source>
        <dbReference type="EMBL" id="OAT52089.1"/>
    </source>
</evidence>